<gene>
    <name evidence="7" type="primary">XPO1</name>
    <name evidence="7" type="ORF">MHBO_004304</name>
</gene>
<evidence type="ECO:0000313" key="7">
    <source>
        <dbReference type="EMBL" id="MES1922780.1"/>
    </source>
</evidence>
<evidence type="ECO:0000256" key="5">
    <source>
        <dbReference type="ARBA" id="ARBA00023242"/>
    </source>
</evidence>
<dbReference type="EMBL" id="JBDODL010003690">
    <property type="protein sequence ID" value="MES1922780.1"/>
    <property type="molecule type" value="Genomic_DNA"/>
</dbReference>
<organism evidence="7 8">
    <name type="scientific">Bonamia ostreae</name>
    <dbReference type="NCBI Taxonomy" id="126728"/>
    <lineage>
        <taxon>Eukaryota</taxon>
        <taxon>Sar</taxon>
        <taxon>Rhizaria</taxon>
        <taxon>Endomyxa</taxon>
        <taxon>Ascetosporea</taxon>
        <taxon>Haplosporida</taxon>
        <taxon>Bonamia</taxon>
    </lineage>
</organism>
<comment type="caution">
    <text evidence="7">The sequence shown here is derived from an EMBL/GenBank/DDBJ whole genome shotgun (WGS) entry which is preliminary data.</text>
</comment>
<keyword evidence="8" id="KW-1185">Reference proteome</keyword>
<keyword evidence="3" id="KW-0813">Transport</keyword>
<dbReference type="InterPro" id="IPR014877">
    <property type="entry name" value="XPO1_C_dom"/>
</dbReference>
<protein>
    <submittedName>
        <fullName evidence="7">Exportin-1</fullName>
    </submittedName>
</protein>
<evidence type="ECO:0000259" key="6">
    <source>
        <dbReference type="SMART" id="SM01102"/>
    </source>
</evidence>
<evidence type="ECO:0000256" key="1">
    <source>
        <dbReference type="ARBA" id="ARBA00004123"/>
    </source>
</evidence>
<evidence type="ECO:0000313" key="8">
    <source>
        <dbReference type="Proteomes" id="UP001439008"/>
    </source>
</evidence>
<dbReference type="InterPro" id="IPR016024">
    <property type="entry name" value="ARM-type_fold"/>
</dbReference>
<reference evidence="7 8" key="1">
    <citation type="journal article" date="2024" name="BMC Biol.">
        <title>Comparative genomics of Ascetosporea gives new insight into the evolutionary basis for animal parasitism in Rhizaria.</title>
        <authorList>
            <person name="Hiltunen Thoren M."/>
            <person name="Onut-Brannstrom I."/>
            <person name="Alfjorden A."/>
            <person name="Peckova H."/>
            <person name="Swords F."/>
            <person name="Hooper C."/>
            <person name="Holzer A.S."/>
            <person name="Bass D."/>
            <person name="Burki F."/>
        </authorList>
    </citation>
    <scope>NUCLEOTIDE SEQUENCE [LARGE SCALE GENOMIC DNA]</scope>
    <source>
        <strain evidence="7">20-A016</strain>
    </source>
</reference>
<accession>A0ABV2ASX6</accession>
<evidence type="ECO:0000256" key="2">
    <source>
        <dbReference type="ARBA" id="ARBA00009466"/>
    </source>
</evidence>
<dbReference type="Gene3D" id="1.25.10.10">
    <property type="entry name" value="Leucine-rich Repeat Variant"/>
    <property type="match status" value="1"/>
</dbReference>
<keyword evidence="4" id="KW-0653">Protein transport</keyword>
<feature type="non-terminal residue" evidence="7">
    <location>
        <position position="1"/>
    </location>
</feature>
<keyword evidence="5" id="KW-0539">Nucleus</keyword>
<evidence type="ECO:0000256" key="3">
    <source>
        <dbReference type="ARBA" id="ARBA00022448"/>
    </source>
</evidence>
<dbReference type="Proteomes" id="UP001439008">
    <property type="component" value="Unassembled WGS sequence"/>
</dbReference>
<comment type="subcellular location">
    <subcellularLocation>
        <location evidence="1">Nucleus</location>
    </subcellularLocation>
</comment>
<feature type="non-terminal residue" evidence="7">
    <location>
        <position position="213"/>
    </location>
</feature>
<name>A0ABV2ASX6_9EUKA</name>
<dbReference type="Pfam" id="PF08767">
    <property type="entry name" value="CRM1_C"/>
    <property type="match status" value="1"/>
</dbReference>
<feature type="domain" description="Exportin-1 C-terminal" evidence="6">
    <location>
        <begin position="23"/>
        <end position="207"/>
    </location>
</feature>
<comment type="similarity">
    <text evidence="2">Belongs to the exportin family.</text>
</comment>
<proteinExistence type="inferred from homology"/>
<dbReference type="SUPFAM" id="SSF48371">
    <property type="entry name" value="ARM repeat"/>
    <property type="match status" value="1"/>
</dbReference>
<sequence length="213" mass="24578">QISKVLRINIKVAKGLGSFFELQLSVINIDMLDLYKFLTDHISNFAKENGEMIFQDGKTRIIMTIRSEILTLFRIHIGNIKENNKNIITEKFIPALYEPLLDQFMNIHPLVRDHHVVSLFEVLIEKTGTEAKSLLPQIFSTLIKNTAEMVETRKSEFSEHGVKLYRLLKAIFVHCFPVILSLNESDFMYLYTRVINGVDHRSGEISRLGLEIV</sequence>
<dbReference type="InterPro" id="IPR011989">
    <property type="entry name" value="ARM-like"/>
</dbReference>
<evidence type="ECO:0000256" key="4">
    <source>
        <dbReference type="ARBA" id="ARBA00022927"/>
    </source>
</evidence>
<dbReference type="SMART" id="SM01102">
    <property type="entry name" value="CRM1_C"/>
    <property type="match status" value="1"/>
</dbReference>